<dbReference type="STRING" id="98765.A0A2R6NRX8"/>
<evidence type="ECO:0000256" key="2">
    <source>
        <dbReference type="SAM" id="SignalP"/>
    </source>
</evidence>
<accession>A0A2R6NRX8</accession>
<dbReference type="Gene3D" id="2.60.120.10">
    <property type="entry name" value="Jelly Rolls"/>
    <property type="match status" value="1"/>
</dbReference>
<dbReference type="OrthoDB" id="10263073at2759"/>
<reference evidence="3 4" key="1">
    <citation type="submission" date="2018-02" db="EMBL/GenBank/DDBJ databases">
        <title>Genome sequence of the basidiomycete white-rot fungus Phlebia centrifuga.</title>
        <authorList>
            <person name="Granchi Z."/>
            <person name="Peng M."/>
            <person name="de Vries R.P."/>
            <person name="Hilden K."/>
            <person name="Makela M.R."/>
            <person name="Grigoriev I."/>
            <person name="Riley R."/>
        </authorList>
    </citation>
    <scope>NUCLEOTIDE SEQUENCE [LARGE SCALE GENOMIC DNA]</scope>
    <source>
        <strain evidence="3 4">FBCC195</strain>
    </source>
</reference>
<gene>
    <name evidence="3" type="ORF">PHLCEN_2v9042</name>
</gene>
<comment type="caution">
    <text evidence="3">The sequence shown here is derived from an EMBL/GenBank/DDBJ whole genome shotgun (WGS) entry which is preliminary data.</text>
</comment>
<dbReference type="EMBL" id="MLYV02000883">
    <property type="protein sequence ID" value="PSR75562.1"/>
    <property type="molecule type" value="Genomic_DNA"/>
</dbReference>
<dbReference type="InterPro" id="IPR014710">
    <property type="entry name" value="RmlC-like_jellyroll"/>
</dbReference>
<keyword evidence="4" id="KW-1185">Reference proteome</keyword>
<proteinExistence type="predicted"/>
<feature type="signal peptide" evidence="2">
    <location>
        <begin position="1"/>
        <end position="20"/>
    </location>
</feature>
<protein>
    <submittedName>
        <fullName evidence="3">Uncharacterized protein</fullName>
    </submittedName>
</protein>
<sequence length="111" mass="10794">MSKFLASVLCAVLLSHATTAAPAASSSLVASSSIASAASGTGAASAASASPTVPYASNNPNGIMWSPDTDSGEPQPFRGSLGASILGPQNVPIDIQNPDLLAPPTTDAGTV</sequence>
<keyword evidence="2" id="KW-0732">Signal</keyword>
<evidence type="ECO:0000256" key="1">
    <source>
        <dbReference type="SAM" id="MobiDB-lite"/>
    </source>
</evidence>
<dbReference type="AlphaFoldDB" id="A0A2R6NRX8"/>
<feature type="chain" id="PRO_5015341753" evidence="2">
    <location>
        <begin position="21"/>
        <end position="111"/>
    </location>
</feature>
<evidence type="ECO:0000313" key="3">
    <source>
        <dbReference type="EMBL" id="PSR75562.1"/>
    </source>
</evidence>
<feature type="region of interest" description="Disordered" evidence="1">
    <location>
        <begin position="44"/>
        <end position="83"/>
    </location>
</feature>
<organism evidence="3 4">
    <name type="scientific">Hermanssonia centrifuga</name>
    <dbReference type="NCBI Taxonomy" id="98765"/>
    <lineage>
        <taxon>Eukaryota</taxon>
        <taxon>Fungi</taxon>
        <taxon>Dikarya</taxon>
        <taxon>Basidiomycota</taxon>
        <taxon>Agaricomycotina</taxon>
        <taxon>Agaricomycetes</taxon>
        <taxon>Polyporales</taxon>
        <taxon>Meruliaceae</taxon>
        <taxon>Hermanssonia</taxon>
    </lineage>
</organism>
<dbReference type="Proteomes" id="UP000186601">
    <property type="component" value="Unassembled WGS sequence"/>
</dbReference>
<name>A0A2R6NRX8_9APHY</name>
<feature type="compositionally biased region" description="Low complexity" evidence="1">
    <location>
        <begin position="44"/>
        <end position="57"/>
    </location>
</feature>
<evidence type="ECO:0000313" key="4">
    <source>
        <dbReference type="Proteomes" id="UP000186601"/>
    </source>
</evidence>